<dbReference type="InterPro" id="IPR018970">
    <property type="entry name" value="Xul5P/Fru6P_PKetolase_N"/>
</dbReference>
<feature type="non-terminal residue" evidence="2">
    <location>
        <position position="194"/>
    </location>
</feature>
<dbReference type="AlphaFoldDB" id="A0AAD6HPU3"/>
<dbReference type="Gene3D" id="3.40.50.970">
    <property type="match status" value="1"/>
</dbReference>
<feature type="domain" description="Xylulose 5-phosphate/Fructose 6-phosphate phosphoketolase N-terminal" evidence="1">
    <location>
        <begin position="84"/>
        <end position="120"/>
    </location>
</feature>
<evidence type="ECO:0000259" key="1">
    <source>
        <dbReference type="Pfam" id="PF09364"/>
    </source>
</evidence>
<dbReference type="Proteomes" id="UP001215712">
    <property type="component" value="Unassembled WGS sequence"/>
</dbReference>
<reference evidence="2" key="1">
    <citation type="journal article" date="2023" name="IMA Fungus">
        <title>Comparative genomic study of the Penicillium genus elucidates a diverse pangenome and 15 lateral gene transfer events.</title>
        <authorList>
            <person name="Petersen C."/>
            <person name="Sorensen T."/>
            <person name="Nielsen M.R."/>
            <person name="Sondergaard T.E."/>
            <person name="Sorensen J.L."/>
            <person name="Fitzpatrick D.A."/>
            <person name="Frisvad J.C."/>
            <person name="Nielsen K.L."/>
        </authorList>
    </citation>
    <scope>NUCLEOTIDE SEQUENCE</scope>
    <source>
        <strain evidence="2">IBT 17514</strain>
    </source>
</reference>
<comment type="caution">
    <text evidence="2">The sequence shown here is derived from an EMBL/GenBank/DDBJ whole genome shotgun (WGS) entry which is preliminary data.</text>
</comment>
<name>A0AAD6HPU3_9EURO</name>
<proteinExistence type="predicted"/>
<gene>
    <name evidence="2" type="ORF">N7493_004810</name>
</gene>
<sequence length="194" mass="21913">ATGILAALWLEESLKKIIPQYYKGARSSKSHLHVQYDCKHERDDSLTISVSLNINDETPCAIPKAAQVENWHVHLLVVPDLIQMLSWHANKYIDTEESGVVPSILHVNGFKLSERNIFGAYIVSSRGLVQWIWVQSTISGGHGQHQYGLAPFYNMDCERSPQNSDSDASRIPNFEVVLTDANFENGRDRLILRL</sequence>
<keyword evidence="3" id="KW-1185">Reference proteome</keyword>
<evidence type="ECO:0000313" key="3">
    <source>
        <dbReference type="Proteomes" id="UP001215712"/>
    </source>
</evidence>
<organism evidence="2 3">
    <name type="scientific">Penicillium malachiteum</name>
    <dbReference type="NCBI Taxonomy" id="1324776"/>
    <lineage>
        <taxon>Eukaryota</taxon>
        <taxon>Fungi</taxon>
        <taxon>Dikarya</taxon>
        <taxon>Ascomycota</taxon>
        <taxon>Pezizomycotina</taxon>
        <taxon>Eurotiomycetes</taxon>
        <taxon>Eurotiomycetidae</taxon>
        <taxon>Eurotiales</taxon>
        <taxon>Aspergillaceae</taxon>
        <taxon>Penicillium</taxon>
    </lineage>
</organism>
<accession>A0AAD6HPU3</accession>
<dbReference type="Pfam" id="PF09364">
    <property type="entry name" value="XFP_N"/>
    <property type="match status" value="1"/>
</dbReference>
<protein>
    <submittedName>
        <fullName evidence="2">D-xylulose 5-phosphate/D-fructose 6-phosphate phosphoketolase</fullName>
    </submittedName>
</protein>
<evidence type="ECO:0000313" key="2">
    <source>
        <dbReference type="EMBL" id="KAJ5728480.1"/>
    </source>
</evidence>
<reference evidence="2" key="2">
    <citation type="submission" date="2023-01" db="EMBL/GenBank/DDBJ databases">
        <authorList>
            <person name="Petersen C."/>
        </authorList>
    </citation>
    <scope>NUCLEOTIDE SEQUENCE</scope>
    <source>
        <strain evidence="2">IBT 17514</strain>
    </source>
</reference>
<dbReference type="EMBL" id="JAQJAN010000005">
    <property type="protein sequence ID" value="KAJ5728480.1"/>
    <property type="molecule type" value="Genomic_DNA"/>
</dbReference>